<evidence type="ECO:0000256" key="2">
    <source>
        <dbReference type="PROSITE-ProRule" id="PRU00089"/>
    </source>
</evidence>
<feature type="compositionally biased region" description="Low complexity" evidence="3">
    <location>
        <begin position="106"/>
        <end position="115"/>
    </location>
</feature>
<feature type="domain" description="Fork-head" evidence="4">
    <location>
        <begin position="234"/>
        <end position="328"/>
    </location>
</feature>
<feature type="compositionally biased region" description="Low complexity" evidence="3">
    <location>
        <begin position="433"/>
        <end position="442"/>
    </location>
</feature>
<dbReference type="InterPro" id="IPR036388">
    <property type="entry name" value="WH-like_DNA-bd_sf"/>
</dbReference>
<reference evidence="5" key="1">
    <citation type="submission" date="2021-11" db="EMBL/GenBank/DDBJ databases">
        <authorList>
            <person name="Schell T."/>
        </authorList>
    </citation>
    <scope>NUCLEOTIDE SEQUENCE</scope>
    <source>
        <strain evidence="5">M5</strain>
    </source>
</reference>
<dbReference type="PANTHER" id="PTHR46617">
    <property type="entry name" value="FORKHEAD BOX PROTEIN G1"/>
    <property type="match status" value="1"/>
</dbReference>
<feature type="region of interest" description="Disordered" evidence="3">
    <location>
        <begin position="542"/>
        <end position="577"/>
    </location>
</feature>
<evidence type="ECO:0000313" key="5">
    <source>
        <dbReference type="EMBL" id="CAH0104312.1"/>
    </source>
</evidence>
<evidence type="ECO:0000313" key="6">
    <source>
        <dbReference type="Proteomes" id="UP000789390"/>
    </source>
</evidence>
<sequence length="577" mass="62645">MEKKNLWETEWKMPLEPRLKILEKYLSMLYVPSSRIESRKTLRNAEFPLELASDPNPTTGKMVKVEGTQSLPQPAMARAPPFSILSLLPETAVHHHHHHESAPYIHHQQQQQQMQHRPDSSTSSTAMKENVYSDNSEVDDVYTDEEQDLDVEGMEAVSPLRSDESEEEASIKDLNCSSESSSTVNLSSKADKSSSKNHKSGKGEADEETEGTTKSSKSSGSKKDGDEKSKKNEKPPFSYNALIMMAIRSSAEKRLTLNGIYEFIMKNFPYYRDNKQGWQNSIRHNLSLNKCFVKVPRHYDDPGKGNYWMLDPSSDDVFIGGTTGKLRRRSTAASRSRLAAFKRSFGFPSLAGFPGMPPVHPGMAAAGFHPVAPNSAHHPGSVGHPHHPYSTPTGAWPGLAASLCNSAAALYRYSTAVGYAASAGYGNLLAHPGSHPSAHHPSQVPSGLGGFTSPLAGNKMGSVGSTPVHHHPAHSFSVERLLGSATAPSDSPIRHMPPTSQAMGSTPFGMLGHPLLQQAAAYADFYGNGHLRFNTGLMGMGLPSSVSPQQHQQQPRSNSTSPLAATPTSPPLISRTS</sequence>
<dbReference type="SUPFAM" id="SSF46785">
    <property type="entry name" value="Winged helix' DNA-binding domain"/>
    <property type="match status" value="1"/>
</dbReference>
<keyword evidence="2" id="KW-0539">Nucleus</keyword>
<keyword evidence="6" id="KW-1185">Reference proteome</keyword>
<dbReference type="PROSITE" id="PS00658">
    <property type="entry name" value="FORK_HEAD_2"/>
    <property type="match status" value="1"/>
</dbReference>
<feature type="region of interest" description="Disordered" evidence="3">
    <location>
        <begin position="433"/>
        <end position="471"/>
    </location>
</feature>
<dbReference type="AlphaFoldDB" id="A0A8J2RKU7"/>
<dbReference type="PROSITE" id="PS50039">
    <property type="entry name" value="FORK_HEAD_3"/>
    <property type="match status" value="1"/>
</dbReference>
<feature type="region of interest" description="Disordered" evidence="3">
    <location>
        <begin position="156"/>
        <end position="235"/>
    </location>
</feature>
<dbReference type="Proteomes" id="UP000789390">
    <property type="component" value="Unassembled WGS sequence"/>
</dbReference>
<evidence type="ECO:0000256" key="1">
    <source>
        <dbReference type="ARBA" id="ARBA00023125"/>
    </source>
</evidence>
<dbReference type="CDD" id="cd20021">
    <property type="entry name" value="FH_FOXG"/>
    <property type="match status" value="1"/>
</dbReference>
<feature type="region of interest" description="Disordered" evidence="3">
    <location>
        <begin position="485"/>
        <end position="505"/>
    </location>
</feature>
<accession>A0A8J2RKU7</accession>
<dbReference type="GO" id="GO:1990837">
    <property type="term" value="F:sequence-specific double-stranded DNA binding"/>
    <property type="evidence" value="ECO:0007669"/>
    <property type="project" value="TreeGrafter"/>
</dbReference>
<comment type="caution">
    <text evidence="5">The sequence shown here is derived from an EMBL/GenBank/DDBJ whole genome shotgun (WGS) entry which is preliminary data.</text>
</comment>
<dbReference type="InterPro" id="IPR001766">
    <property type="entry name" value="Fork_head_dom"/>
</dbReference>
<feature type="compositionally biased region" description="Low complexity" evidence="3">
    <location>
        <begin position="177"/>
        <end position="188"/>
    </location>
</feature>
<dbReference type="OrthoDB" id="6230630at2759"/>
<gene>
    <name evidence="5" type="ORF">DGAL_LOCUS7080</name>
</gene>
<dbReference type="GO" id="GO:0006357">
    <property type="term" value="P:regulation of transcription by RNA polymerase II"/>
    <property type="evidence" value="ECO:0007669"/>
    <property type="project" value="TreeGrafter"/>
</dbReference>
<dbReference type="FunFam" id="1.10.10.10:FF:000135">
    <property type="entry name" value="forkhead box protein G1"/>
    <property type="match status" value="1"/>
</dbReference>
<dbReference type="InterPro" id="IPR047208">
    <property type="entry name" value="FOXG1"/>
</dbReference>
<dbReference type="PRINTS" id="PR00053">
    <property type="entry name" value="FORKHEAD"/>
</dbReference>
<dbReference type="PANTHER" id="PTHR46617:SF3">
    <property type="entry name" value="FORKHEAD BOX PROTEIN G1"/>
    <property type="match status" value="1"/>
</dbReference>
<feature type="compositionally biased region" description="Basic and acidic residues" evidence="3">
    <location>
        <begin position="221"/>
        <end position="234"/>
    </location>
</feature>
<dbReference type="EMBL" id="CAKKLH010000135">
    <property type="protein sequence ID" value="CAH0104312.1"/>
    <property type="molecule type" value="Genomic_DNA"/>
</dbReference>
<feature type="compositionally biased region" description="Low complexity" evidence="3">
    <location>
        <begin position="543"/>
        <end position="567"/>
    </location>
</feature>
<feature type="region of interest" description="Disordered" evidence="3">
    <location>
        <begin position="93"/>
        <end position="126"/>
    </location>
</feature>
<dbReference type="InterPro" id="IPR036390">
    <property type="entry name" value="WH_DNA-bd_sf"/>
</dbReference>
<name>A0A8J2RKU7_9CRUS</name>
<evidence type="ECO:0000256" key="3">
    <source>
        <dbReference type="SAM" id="MobiDB-lite"/>
    </source>
</evidence>
<dbReference type="PROSITE" id="PS00657">
    <property type="entry name" value="FORK_HEAD_1"/>
    <property type="match status" value="1"/>
</dbReference>
<dbReference type="GO" id="GO:0003700">
    <property type="term" value="F:DNA-binding transcription factor activity"/>
    <property type="evidence" value="ECO:0007669"/>
    <property type="project" value="InterPro"/>
</dbReference>
<evidence type="ECO:0000259" key="4">
    <source>
        <dbReference type="PROSITE" id="PS50039"/>
    </source>
</evidence>
<dbReference type="Pfam" id="PF00250">
    <property type="entry name" value="Forkhead"/>
    <property type="match status" value="1"/>
</dbReference>
<protein>
    <recommendedName>
        <fullName evidence="4">Fork-head domain-containing protein</fullName>
    </recommendedName>
</protein>
<dbReference type="SMART" id="SM00339">
    <property type="entry name" value="FH"/>
    <property type="match status" value="1"/>
</dbReference>
<dbReference type="InterPro" id="IPR018122">
    <property type="entry name" value="TF_fork_head_CS_1"/>
</dbReference>
<dbReference type="Gene3D" id="1.10.10.10">
    <property type="entry name" value="Winged helix-like DNA-binding domain superfamily/Winged helix DNA-binding domain"/>
    <property type="match status" value="1"/>
</dbReference>
<organism evidence="5 6">
    <name type="scientific">Daphnia galeata</name>
    <dbReference type="NCBI Taxonomy" id="27404"/>
    <lineage>
        <taxon>Eukaryota</taxon>
        <taxon>Metazoa</taxon>
        <taxon>Ecdysozoa</taxon>
        <taxon>Arthropoda</taxon>
        <taxon>Crustacea</taxon>
        <taxon>Branchiopoda</taxon>
        <taxon>Diplostraca</taxon>
        <taxon>Cladocera</taxon>
        <taxon>Anomopoda</taxon>
        <taxon>Daphniidae</taxon>
        <taxon>Daphnia</taxon>
    </lineage>
</organism>
<dbReference type="GO" id="GO:0005634">
    <property type="term" value="C:nucleus"/>
    <property type="evidence" value="ECO:0007669"/>
    <property type="project" value="UniProtKB-SubCell"/>
</dbReference>
<dbReference type="InterPro" id="IPR030456">
    <property type="entry name" value="TF_fork_head_CS_2"/>
</dbReference>
<proteinExistence type="predicted"/>
<comment type="subcellular location">
    <subcellularLocation>
        <location evidence="2">Nucleus</location>
    </subcellularLocation>
</comment>
<keyword evidence="1 2" id="KW-0238">DNA-binding</keyword>
<feature type="DNA-binding region" description="Fork-head" evidence="2">
    <location>
        <begin position="234"/>
        <end position="328"/>
    </location>
</feature>